<dbReference type="FunFam" id="3.30.950.10:FF:000002">
    <property type="entry name" value="Ribosomal RNA small subunit methyltransferase I"/>
    <property type="match status" value="1"/>
</dbReference>
<evidence type="ECO:0000313" key="9">
    <source>
        <dbReference type="EMBL" id="MBC2669441.1"/>
    </source>
</evidence>
<dbReference type="InterPro" id="IPR035996">
    <property type="entry name" value="4pyrrol_Methylase_sf"/>
</dbReference>
<dbReference type="RefSeq" id="WP_185679308.1">
    <property type="nucleotide sequence ID" value="NZ_JACLAX010000008.1"/>
</dbReference>
<dbReference type="Gene3D" id="3.30.950.10">
    <property type="entry name" value="Methyltransferase, Cobalt-precorrin-4 Transmethylase, Domain 2"/>
    <property type="match status" value="1"/>
</dbReference>
<gene>
    <name evidence="6 9" type="primary">rsmI</name>
    <name evidence="9" type="ORF">H7F53_09825</name>
</gene>
<dbReference type="FunFam" id="3.40.1010.10:FF:000007">
    <property type="entry name" value="Ribosomal RNA small subunit methyltransferase I"/>
    <property type="match status" value="1"/>
</dbReference>
<feature type="domain" description="Tetrapyrrole methylase" evidence="7">
    <location>
        <begin position="9"/>
        <end position="201"/>
    </location>
</feature>
<dbReference type="InterPro" id="IPR014776">
    <property type="entry name" value="4pyrrole_Mease_sub2"/>
</dbReference>
<comment type="function">
    <text evidence="6">Catalyzes the 2'-O-methylation of the ribose of cytidine 1402 (C1402) in 16S rRNA.</text>
</comment>
<comment type="subcellular location">
    <subcellularLocation>
        <location evidence="6">Cytoplasm</location>
    </subcellularLocation>
</comment>
<proteinExistence type="inferred from homology"/>
<comment type="catalytic activity">
    <reaction evidence="6">
        <text>cytidine(1402) in 16S rRNA + S-adenosyl-L-methionine = 2'-O-methylcytidine(1402) in 16S rRNA + S-adenosyl-L-homocysteine + H(+)</text>
        <dbReference type="Rhea" id="RHEA:42924"/>
        <dbReference type="Rhea" id="RHEA-COMP:10285"/>
        <dbReference type="Rhea" id="RHEA-COMP:10286"/>
        <dbReference type="ChEBI" id="CHEBI:15378"/>
        <dbReference type="ChEBI" id="CHEBI:57856"/>
        <dbReference type="ChEBI" id="CHEBI:59789"/>
        <dbReference type="ChEBI" id="CHEBI:74495"/>
        <dbReference type="ChEBI" id="CHEBI:82748"/>
        <dbReference type="EC" id="2.1.1.198"/>
    </reaction>
</comment>
<dbReference type="GO" id="GO:0005737">
    <property type="term" value="C:cytoplasm"/>
    <property type="evidence" value="ECO:0007669"/>
    <property type="project" value="UniProtKB-SubCell"/>
</dbReference>
<dbReference type="HAMAP" id="MF_01877">
    <property type="entry name" value="16SrRNA_methyltr_I"/>
    <property type="match status" value="1"/>
</dbReference>
<evidence type="ECO:0000256" key="6">
    <source>
        <dbReference type="HAMAP-Rule" id="MF_01877"/>
    </source>
</evidence>
<dbReference type="Gene3D" id="3.40.1010.10">
    <property type="entry name" value="Cobalt-precorrin-4 Transmethylase, Domain 1"/>
    <property type="match status" value="1"/>
</dbReference>
<dbReference type="Pfam" id="PF00590">
    <property type="entry name" value="TP_methylase"/>
    <property type="match status" value="1"/>
</dbReference>
<evidence type="ECO:0000313" key="10">
    <source>
        <dbReference type="Proteomes" id="UP000551327"/>
    </source>
</evidence>
<dbReference type="GO" id="GO:0070677">
    <property type="term" value="F:rRNA (cytosine-2'-O-)-methyltransferase activity"/>
    <property type="evidence" value="ECO:0007669"/>
    <property type="project" value="UniProtKB-UniRule"/>
</dbReference>
<dbReference type="InterPro" id="IPR053910">
    <property type="entry name" value="RsmI_HTH"/>
</dbReference>
<dbReference type="PANTHER" id="PTHR46111">
    <property type="entry name" value="RIBOSOMAL RNA SMALL SUBUNIT METHYLTRANSFERASE I"/>
    <property type="match status" value="1"/>
</dbReference>
<keyword evidence="3 6" id="KW-0489">Methyltransferase</keyword>
<keyword evidence="4 6" id="KW-0808">Transferase</keyword>
<dbReference type="EMBL" id="JACLAX010000008">
    <property type="protein sequence ID" value="MBC2669441.1"/>
    <property type="molecule type" value="Genomic_DNA"/>
</dbReference>
<name>A0A7X1FYQ4_9SPHN</name>
<dbReference type="CDD" id="cd11648">
    <property type="entry name" value="RsmI"/>
    <property type="match status" value="1"/>
</dbReference>
<keyword evidence="5 6" id="KW-0949">S-adenosyl-L-methionine</keyword>
<evidence type="ECO:0000256" key="2">
    <source>
        <dbReference type="ARBA" id="ARBA00022552"/>
    </source>
</evidence>
<accession>A0A7X1FYQ4</accession>
<dbReference type="PIRSF" id="PIRSF005917">
    <property type="entry name" value="MTase_YraL"/>
    <property type="match status" value="1"/>
</dbReference>
<keyword evidence="1 6" id="KW-0963">Cytoplasm</keyword>
<feature type="domain" description="RsmI HTH" evidence="8">
    <location>
        <begin position="232"/>
        <end position="276"/>
    </location>
</feature>
<dbReference type="InterPro" id="IPR008189">
    <property type="entry name" value="rRNA_ssu_MeTfrase_I"/>
</dbReference>
<dbReference type="SUPFAM" id="SSF53790">
    <property type="entry name" value="Tetrapyrrole methylase"/>
    <property type="match status" value="1"/>
</dbReference>
<dbReference type="NCBIfam" id="TIGR00096">
    <property type="entry name" value="16S rRNA (cytidine(1402)-2'-O)-methyltransferase"/>
    <property type="match status" value="1"/>
</dbReference>
<dbReference type="EC" id="2.1.1.198" evidence="6"/>
<evidence type="ECO:0000256" key="4">
    <source>
        <dbReference type="ARBA" id="ARBA00022679"/>
    </source>
</evidence>
<dbReference type="InterPro" id="IPR018063">
    <property type="entry name" value="SAM_MeTrfase_RsmI_CS"/>
</dbReference>
<sequence length="276" mass="28783">MATPLEPGLYIVATPIGNLGDITQRAIDTLRSVAAVACEDTRVTGKLLQHLGLRARMIRYDDHASEATRDHLLQIAATEPLALVSDAGTPLISDPGYRLVRAARERGIAVTSLPGPSAAVVALTLAGLPSDRFLFAGFLPGKDKARADVLTELAAVKATLVFYETAPRLLDSLTAIATVLPDREVGVARELTKRFEECRTGSPAALSAHYAAHPPKGEIVLLVAPPGAAAAPAEADVDALLRAALAGAKPSQAAGLVAKATGLDRKLLYARALALK</sequence>
<protein>
    <recommendedName>
        <fullName evidence="6">Ribosomal RNA small subunit methyltransferase I</fullName>
        <ecNumber evidence="6">2.1.1.198</ecNumber>
    </recommendedName>
    <alternativeName>
        <fullName evidence="6">16S rRNA 2'-O-ribose C1402 methyltransferase</fullName>
    </alternativeName>
    <alternativeName>
        <fullName evidence="6">rRNA (cytidine-2'-O-)-methyltransferase RsmI</fullName>
    </alternativeName>
</protein>
<keyword evidence="2 6" id="KW-0698">rRNA processing</keyword>
<dbReference type="PANTHER" id="PTHR46111:SF1">
    <property type="entry name" value="RIBOSOMAL RNA SMALL SUBUNIT METHYLTRANSFERASE I"/>
    <property type="match status" value="1"/>
</dbReference>
<dbReference type="Pfam" id="PF23016">
    <property type="entry name" value="RsmI_C"/>
    <property type="match status" value="1"/>
</dbReference>
<organism evidence="9 10">
    <name type="scientific">Novosphingobium piscinae</name>
    <dbReference type="NCBI Taxonomy" id="1507448"/>
    <lineage>
        <taxon>Bacteria</taxon>
        <taxon>Pseudomonadati</taxon>
        <taxon>Pseudomonadota</taxon>
        <taxon>Alphaproteobacteria</taxon>
        <taxon>Sphingomonadales</taxon>
        <taxon>Sphingomonadaceae</taxon>
        <taxon>Novosphingobium</taxon>
    </lineage>
</organism>
<evidence type="ECO:0000256" key="5">
    <source>
        <dbReference type="ARBA" id="ARBA00022691"/>
    </source>
</evidence>
<evidence type="ECO:0000259" key="8">
    <source>
        <dbReference type="Pfam" id="PF23016"/>
    </source>
</evidence>
<dbReference type="InterPro" id="IPR000878">
    <property type="entry name" value="4pyrrol_Mease"/>
</dbReference>
<dbReference type="PROSITE" id="PS01296">
    <property type="entry name" value="RSMI"/>
    <property type="match status" value="1"/>
</dbReference>
<comment type="similarity">
    <text evidence="6">Belongs to the methyltransferase superfamily. RsmI family.</text>
</comment>
<evidence type="ECO:0000256" key="1">
    <source>
        <dbReference type="ARBA" id="ARBA00022490"/>
    </source>
</evidence>
<keyword evidence="10" id="KW-1185">Reference proteome</keyword>
<evidence type="ECO:0000256" key="3">
    <source>
        <dbReference type="ARBA" id="ARBA00022603"/>
    </source>
</evidence>
<evidence type="ECO:0000259" key="7">
    <source>
        <dbReference type="Pfam" id="PF00590"/>
    </source>
</evidence>
<dbReference type="InterPro" id="IPR014777">
    <property type="entry name" value="4pyrrole_Mease_sub1"/>
</dbReference>
<reference evidence="9 10" key="1">
    <citation type="submission" date="2020-08" db="EMBL/GenBank/DDBJ databases">
        <title>The genome sequence of type strain Novosphingobium piscinae KCTC 42194.</title>
        <authorList>
            <person name="Liu Y."/>
        </authorList>
    </citation>
    <scope>NUCLEOTIDE SEQUENCE [LARGE SCALE GENOMIC DNA]</scope>
    <source>
        <strain evidence="9 10">KCTC 42194</strain>
    </source>
</reference>
<comment type="caution">
    <text evidence="9">The sequence shown here is derived from an EMBL/GenBank/DDBJ whole genome shotgun (WGS) entry which is preliminary data.</text>
</comment>
<dbReference type="AlphaFoldDB" id="A0A7X1FYQ4"/>
<dbReference type="Proteomes" id="UP000551327">
    <property type="component" value="Unassembled WGS sequence"/>
</dbReference>